<proteinExistence type="predicted"/>
<keyword evidence="2" id="KW-1185">Reference proteome</keyword>
<gene>
    <name evidence="1" type="ORF">BV22DRAFT_986041</name>
</gene>
<comment type="caution">
    <text evidence="1">The sequence shown here is derived from an EMBL/GenBank/DDBJ whole genome shotgun (WGS) entry which is preliminary data.</text>
</comment>
<accession>A0ACB8AXA3</accession>
<sequence>KVLSITCDNASVNDAMVDALADLLPEFPGCANQTRCFSHTLNLVAKSIISLFN</sequence>
<evidence type="ECO:0000313" key="2">
    <source>
        <dbReference type="Proteomes" id="UP000790709"/>
    </source>
</evidence>
<evidence type="ECO:0000313" key="1">
    <source>
        <dbReference type="EMBL" id="KAH7917203.1"/>
    </source>
</evidence>
<dbReference type="EMBL" id="MU267191">
    <property type="protein sequence ID" value="KAH7917203.1"/>
    <property type="molecule type" value="Genomic_DNA"/>
</dbReference>
<name>A0ACB8AXA3_9AGAM</name>
<feature type="non-terminal residue" evidence="1">
    <location>
        <position position="53"/>
    </location>
</feature>
<reference evidence="1" key="1">
    <citation type="journal article" date="2021" name="New Phytol.">
        <title>Evolutionary innovations through gain and loss of genes in the ectomycorrhizal Boletales.</title>
        <authorList>
            <person name="Wu G."/>
            <person name="Miyauchi S."/>
            <person name="Morin E."/>
            <person name="Kuo A."/>
            <person name="Drula E."/>
            <person name="Varga T."/>
            <person name="Kohler A."/>
            <person name="Feng B."/>
            <person name="Cao Y."/>
            <person name="Lipzen A."/>
            <person name="Daum C."/>
            <person name="Hundley H."/>
            <person name="Pangilinan J."/>
            <person name="Johnson J."/>
            <person name="Barry K."/>
            <person name="LaButti K."/>
            <person name="Ng V."/>
            <person name="Ahrendt S."/>
            <person name="Min B."/>
            <person name="Choi I.G."/>
            <person name="Park H."/>
            <person name="Plett J.M."/>
            <person name="Magnuson J."/>
            <person name="Spatafora J.W."/>
            <person name="Nagy L.G."/>
            <person name="Henrissat B."/>
            <person name="Grigoriev I.V."/>
            <person name="Yang Z.L."/>
            <person name="Xu J."/>
            <person name="Martin F.M."/>
        </authorList>
    </citation>
    <scope>NUCLEOTIDE SEQUENCE</scope>
    <source>
        <strain evidence="1">KUC20120723A-06</strain>
    </source>
</reference>
<organism evidence="1 2">
    <name type="scientific">Leucogyrophana mollusca</name>
    <dbReference type="NCBI Taxonomy" id="85980"/>
    <lineage>
        <taxon>Eukaryota</taxon>
        <taxon>Fungi</taxon>
        <taxon>Dikarya</taxon>
        <taxon>Basidiomycota</taxon>
        <taxon>Agaricomycotina</taxon>
        <taxon>Agaricomycetes</taxon>
        <taxon>Agaricomycetidae</taxon>
        <taxon>Boletales</taxon>
        <taxon>Boletales incertae sedis</taxon>
        <taxon>Leucogyrophana</taxon>
    </lineage>
</organism>
<dbReference type="Proteomes" id="UP000790709">
    <property type="component" value="Unassembled WGS sequence"/>
</dbReference>
<feature type="non-terminal residue" evidence="1">
    <location>
        <position position="1"/>
    </location>
</feature>
<protein>
    <submittedName>
        <fullName evidence="1">Uncharacterized protein</fullName>
    </submittedName>
</protein>